<evidence type="ECO:0000256" key="3">
    <source>
        <dbReference type="ARBA" id="ARBA00023004"/>
    </source>
</evidence>
<comment type="cofactor">
    <cofactor evidence="4">
        <name>heme</name>
        <dbReference type="ChEBI" id="CHEBI:30413"/>
    </cofactor>
</comment>
<dbReference type="Proteomes" id="UP001320420">
    <property type="component" value="Unassembled WGS sequence"/>
</dbReference>
<dbReference type="InterPro" id="IPR001128">
    <property type="entry name" value="Cyt_P450"/>
</dbReference>
<reference evidence="5 6" key="1">
    <citation type="submission" date="2024-02" db="EMBL/GenBank/DDBJ databases">
        <title>De novo assembly and annotation of 12 fungi associated with fruit tree decline syndrome in Ontario, Canada.</title>
        <authorList>
            <person name="Sulman M."/>
            <person name="Ellouze W."/>
            <person name="Ilyukhin E."/>
        </authorList>
    </citation>
    <scope>NUCLEOTIDE SEQUENCE [LARGE SCALE GENOMIC DNA]</scope>
    <source>
        <strain evidence="5 6">M11/M66-122</strain>
    </source>
</reference>
<dbReference type="GO" id="GO:0020037">
    <property type="term" value="F:heme binding"/>
    <property type="evidence" value="ECO:0007669"/>
    <property type="project" value="InterPro"/>
</dbReference>
<evidence type="ECO:0000256" key="1">
    <source>
        <dbReference type="ARBA" id="ARBA00022617"/>
    </source>
</evidence>
<dbReference type="Pfam" id="PF00067">
    <property type="entry name" value="p450"/>
    <property type="match status" value="1"/>
</dbReference>
<keyword evidence="6" id="KW-1185">Reference proteome</keyword>
<dbReference type="InterPro" id="IPR036396">
    <property type="entry name" value="Cyt_P450_sf"/>
</dbReference>
<dbReference type="InterPro" id="IPR002401">
    <property type="entry name" value="Cyt_P450_E_grp-I"/>
</dbReference>
<feature type="binding site" description="axial binding residue" evidence="4">
    <location>
        <position position="474"/>
    </location>
    <ligand>
        <name>heme</name>
        <dbReference type="ChEBI" id="CHEBI:30413"/>
    </ligand>
    <ligandPart>
        <name>Fe</name>
        <dbReference type="ChEBI" id="CHEBI:18248"/>
    </ligandPart>
</feature>
<dbReference type="Gene3D" id="1.10.630.10">
    <property type="entry name" value="Cytochrome P450"/>
    <property type="match status" value="1"/>
</dbReference>
<dbReference type="SUPFAM" id="SSF48264">
    <property type="entry name" value="Cytochrome P450"/>
    <property type="match status" value="1"/>
</dbReference>
<sequence length="545" mass="61400">MVQLSISVLTAVAVAAVTLFAVKFVANRRHVQKLQAAKAPMPRYHPIFGHFAALKECIQALPRNTTMHVVVLHMAKQFPKGIFYLNLWPFNETFMVVADPFVASQVEAASLDKPGAMCATLEVINGGPSLMTMHGSTWKKWRSLFSPGFAAGYMIGLAPAIADEAAVFCRLVQGLARKGEVVQLEEYTLRLTFDVISRVTLDARLHYQTQGSALADCLRRQVYWTPFGTTFNPFRRYLSIRPLVQRYNSYRMNRYLDGEIDKRFEELALSRRVEAKESQAPSRSIISLAMDKYLQEVGSTGEELSKEAFKELAKPQLRMFLYAGHDTTSSTLLYCYLLLARHPDVLSRVRAEHDQVFGSDFSIEHCSEVIARDPTLLNQIPYTSAVIKEVLRIFPPAGSLRQGRPDLVLADEEGRQYPTEGCHLWTLSLVMHHSPNVFARADEFIPDRWLVDPQDPLHPKKGSWRAFEWGARSCIGQTLAQLELKVVLVMTARMFDITPAYDQWDELHPKKGIKTVEGDRVYQAEMGGGGAHPVDGFPVKIALKK</sequence>
<evidence type="ECO:0000313" key="5">
    <source>
        <dbReference type="EMBL" id="KAK7745730.1"/>
    </source>
</evidence>
<dbReference type="GO" id="GO:0004497">
    <property type="term" value="F:monooxygenase activity"/>
    <property type="evidence" value="ECO:0007669"/>
    <property type="project" value="InterPro"/>
</dbReference>
<dbReference type="InterPro" id="IPR050121">
    <property type="entry name" value="Cytochrome_P450_monoxygenase"/>
</dbReference>
<proteinExistence type="predicted"/>
<dbReference type="PRINTS" id="PR00463">
    <property type="entry name" value="EP450I"/>
</dbReference>
<comment type="caution">
    <text evidence="5">The sequence shown here is derived from an EMBL/GenBank/DDBJ whole genome shotgun (WGS) entry which is preliminary data.</text>
</comment>
<dbReference type="GO" id="GO:0016705">
    <property type="term" value="F:oxidoreductase activity, acting on paired donors, with incorporation or reduction of molecular oxygen"/>
    <property type="evidence" value="ECO:0007669"/>
    <property type="project" value="InterPro"/>
</dbReference>
<dbReference type="EMBL" id="JAKJXP020000104">
    <property type="protein sequence ID" value="KAK7745730.1"/>
    <property type="molecule type" value="Genomic_DNA"/>
</dbReference>
<evidence type="ECO:0000256" key="4">
    <source>
        <dbReference type="PIRSR" id="PIRSR602401-1"/>
    </source>
</evidence>
<name>A0AAN9YKI6_9PEZI</name>
<accession>A0AAN9YKI6</accession>
<dbReference type="AlphaFoldDB" id="A0AAN9YKI6"/>
<evidence type="ECO:0000313" key="6">
    <source>
        <dbReference type="Proteomes" id="UP001320420"/>
    </source>
</evidence>
<dbReference type="CDD" id="cd11051">
    <property type="entry name" value="CYP59-like"/>
    <property type="match status" value="1"/>
</dbReference>
<keyword evidence="3 4" id="KW-0408">Iron</keyword>
<keyword evidence="2 4" id="KW-0479">Metal-binding</keyword>
<evidence type="ECO:0008006" key="7">
    <source>
        <dbReference type="Google" id="ProtNLM"/>
    </source>
</evidence>
<protein>
    <recommendedName>
        <fullName evidence="7">Cytochrome P450</fullName>
    </recommendedName>
</protein>
<keyword evidence="1 4" id="KW-0349">Heme</keyword>
<dbReference type="PRINTS" id="PR00385">
    <property type="entry name" value="P450"/>
</dbReference>
<dbReference type="GO" id="GO:0005506">
    <property type="term" value="F:iron ion binding"/>
    <property type="evidence" value="ECO:0007669"/>
    <property type="project" value="InterPro"/>
</dbReference>
<organism evidence="5 6">
    <name type="scientific">Diatrype stigma</name>
    <dbReference type="NCBI Taxonomy" id="117547"/>
    <lineage>
        <taxon>Eukaryota</taxon>
        <taxon>Fungi</taxon>
        <taxon>Dikarya</taxon>
        <taxon>Ascomycota</taxon>
        <taxon>Pezizomycotina</taxon>
        <taxon>Sordariomycetes</taxon>
        <taxon>Xylariomycetidae</taxon>
        <taxon>Xylariales</taxon>
        <taxon>Diatrypaceae</taxon>
        <taxon>Diatrype</taxon>
    </lineage>
</organism>
<dbReference type="PANTHER" id="PTHR24305:SF222">
    <property type="entry name" value="CYTOCHROME P450 MONOOXYGENASE STCS"/>
    <property type="match status" value="1"/>
</dbReference>
<gene>
    <name evidence="5" type="ORF">SLS62_009611</name>
</gene>
<evidence type="ECO:0000256" key="2">
    <source>
        <dbReference type="ARBA" id="ARBA00022723"/>
    </source>
</evidence>
<dbReference type="PANTHER" id="PTHR24305">
    <property type="entry name" value="CYTOCHROME P450"/>
    <property type="match status" value="1"/>
</dbReference>